<comment type="caution">
    <text evidence="1">The sequence shown here is derived from an EMBL/GenBank/DDBJ whole genome shotgun (WGS) entry which is preliminary data.</text>
</comment>
<evidence type="ECO:0000313" key="1">
    <source>
        <dbReference type="EMBL" id="KAF9072560.1"/>
    </source>
</evidence>
<proteinExistence type="predicted"/>
<name>A0A9P5Q1Y5_9AGAR</name>
<dbReference type="AlphaFoldDB" id="A0A9P5Q1Y5"/>
<organism evidence="1 2">
    <name type="scientific">Rhodocollybia butyracea</name>
    <dbReference type="NCBI Taxonomy" id="206335"/>
    <lineage>
        <taxon>Eukaryota</taxon>
        <taxon>Fungi</taxon>
        <taxon>Dikarya</taxon>
        <taxon>Basidiomycota</taxon>
        <taxon>Agaricomycotina</taxon>
        <taxon>Agaricomycetes</taxon>
        <taxon>Agaricomycetidae</taxon>
        <taxon>Agaricales</taxon>
        <taxon>Marasmiineae</taxon>
        <taxon>Omphalotaceae</taxon>
        <taxon>Rhodocollybia</taxon>
    </lineage>
</organism>
<dbReference type="EMBL" id="JADNRY010000023">
    <property type="protein sequence ID" value="KAF9072560.1"/>
    <property type="molecule type" value="Genomic_DNA"/>
</dbReference>
<sequence length="328" mass="36710">MFYRDPFLFLVPIYTYPHSIHRQPVAKKLLYRGHGLTVKIPSFAARYSPAHEFVLHSAWCLLDLAYQVECASYTTSALVTQQITDPAFRLLFLTFAFPFHNILELPLPIYPPSSAYSSARSSTIVGRALHSHSVRSFRGLYNLESPQGYVFVRCLVQYDDIDPIQLDHTPASKAQAEACHTPNFRRAVSSLLGLTESTLIGFFHTTHCDPLTGRRFMYMDLPGSCALYNKQPSNLRGLFLARGWTWNMKAAVMVDDAICANSWVFPVEERFNRPSQSVAACADRFGTTLCLAGLNFGKPPVSTSPAGGNAKDDLLTRKARKAPLAQYF</sequence>
<keyword evidence="2" id="KW-1185">Reference proteome</keyword>
<evidence type="ECO:0000313" key="2">
    <source>
        <dbReference type="Proteomes" id="UP000772434"/>
    </source>
</evidence>
<reference evidence="1" key="1">
    <citation type="submission" date="2020-11" db="EMBL/GenBank/DDBJ databases">
        <authorList>
            <consortium name="DOE Joint Genome Institute"/>
            <person name="Ahrendt S."/>
            <person name="Riley R."/>
            <person name="Andreopoulos W."/>
            <person name="Labutti K."/>
            <person name="Pangilinan J."/>
            <person name="Ruiz-Duenas F.J."/>
            <person name="Barrasa J.M."/>
            <person name="Sanchez-Garcia M."/>
            <person name="Camarero S."/>
            <person name="Miyauchi S."/>
            <person name="Serrano A."/>
            <person name="Linde D."/>
            <person name="Babiker R."/>
            <person name="Drula E."/>
            <person name="Ayuso-Fernandez I."/>
            <person name="Pacheco R."/>
            <person name="Padilla G."/>
            <person name="Ferreira P."/>
            <person name="Barriuso J."/>
            <person name="Kellner H."/>
            <person name="Castanera R."/>
            <person name="Alfaro M."/>
            <person name="Ramirez L."/>
            <person name="Pisabarro A.G."/>
            <person name="Kuo A."/>
            <person name="Tritt A."/>
            <person name="Lipzen A."/>
            <person name="He G."/>
            <person name="Yan M."/>
            <person name="Ng V."/>
            <person name="Cullen D."/>
            <person name="Martin F."/>
            <person name="Rosso M.-N."/>
            <person name="Henrissat B."/>
            <person name="Hibbett D."/>
            <person name="Martinez A.T."/>
            <person name="Grigoriev I.V."/>
        </authorList>
    </citation>
    <scope>NUCLEOTIDE SEQUENCE</scope>
    <source>
        <strain evidence="1">AH 40177</strain>
    </source>
</reference>
<gene>
    <name evidence="1" type="ORF">BDP27DRAFT_1360890</name>
</gene>
<protein>
    <submittedName>
        <fullName evidence="1">Uncharacterized protein</fullName>
    </submittedName>
</protein>
<dbReference type="Proteomes" id="UP000772434">
    <property type="component" value="Unassembled WGS sequence"/>
</dbReference>
<accession>A0A9P5Q1Y5</accession>